<keyword evidence="6" id="KW-1185">Reference proteome</keyword>
<dbReference type="KEGG" id="ote:Oter_1684"/>
<dbReference type="RefSeq" id="WP_012374505.1">
    <property type="nucleotide sequence ID" value="NC_010571.1"/>
</dbReference>
<dbReference type="PROSITE" id="PS00061">
    <property type="entry name" value="ADH_SHORT"/>
    <property type="match status" value="1"/>
</dbReference>
<dbReference type="SMART" id="SM00822">
    <property type="entry name" value="PKS_KR"/>
    <property type="match status" value="1"/>
</dbReference>
<evidence type="ECO:0000256" key="3">
    <source>
        <dbReference type="RuleBase" id="RU000363"/>
    </source>
</evidence>
<dbReference type="InterPro" id="IPR036291">
    <property type="entry name" value="NAD(P)-bd_dom_sf"/>
</dbReference>
<organism evidence="5 6">
    <name type="scientific">Opitutus terrae (strain DSM 11246 / JCM 15787 / PB90-1)</name>
    <dbReference type="NCBI Taxonomy" id="452637"/>
    <lineage>
        <taxon>Bacteria</taxon>
        <taxon>Pseudomonadati</taxon>
        <taxon>Verrucomicrobiota</taxon>
        <taxon>Opitutia</taxon>
        <taxon>Opitutales</taxon>
        <taxon>Opitutaceae</taxon>
        <taxon>Opitutus</taxon>
    </lineage>
</organism>
<reference evidence="5 6" key="1">
    <citation type="journal article" date="2011" name="J. Bacteriol.">
        <title>Genome sequence of the verrucomicrobium Opitutus terrae PB90-1, an abundant inhabitant of rice paddy soil ecosystems.</title>
        <authorList>
            <person name="van Passel M.W."/>
            <person name="Kant R."/>
            <person name="Palva A."/>
            <person name="Copeland A."/>
            <person name="Lucas S."/>
            <person name="Lapidus A."/>
            <person name="Glavina del Rio T."/>
            <person name="Pitluck S."/>
            <person name="Goltsman E."/>
            <person name="Clum A."/>
            <person name="Sun H."/>
            <person name="Schmutz J."/>
            <person name="Larimer F.W."/>
            <person name="Land M.L."/>
            <person name="Hauser L."/>
            <person name="Kyrpides N."/>
            <person name="Mikhailova N."/>
            <person name="Richardson P.P."/>
            <person name="Janssen P.H."/>
            <person name="de Vos W.M."/>
            <person name="Smidt H."/>
        </authorList>
    </citation>
    <scope>NUCLEOTIDE SEQUENCE [LARGE SCALE GENOMIC DNA]</scope>
    <source>
        <strain evidence="6">DSM 11246 / JCM 15787 / PB90-1</strain>
    </source>
</reference>
<proteinExistence type="inferred from homology"/>
<dbReference type="GO" id="GO:0016491">
    <property type="term" value="F:oxidoreductase activity"/>
    <property type="evidence" value="ECO:0007669"/>
    <property type="project" value="UniProtKB-KW"/>
</dbReference>
<evidence type="ECO:0000313" key="6">
    <source>
        <dbReference type="Proteomes" id="UP000007013"/>
    </source>
</evidence>
<dbReference type="SUPFAM" id="SSF51735">
    <property type="entry name" value="NAD(P)-binding Rossmann-fold domains"/>
    <property type="match status" value="1"/>
</dbReference>
<dbReference type="AlphaFoldDB" id="B1ZUT4"/>
<evidence type="ECO:0000313" key="5">
    <source>
        <dbReference type="EMBL" id="ACB74968.1"/>
    </source>
</evidence>
<evidence type="ECO:0000256" key="2">
    <source>
        <dbReference type="ARBA" id="ARBA00023002"/>
    </source>
</evidence>
<dbReference type="OrthoDB" id="9775296at2"/>
<dbReference type="EMBL" id="CP001032">
    <property type="protein sequence ID" value="ACB74968.1"/>
    <property type="molecule type" value="Genomic_DNA"/>
</dbReference>
<feature type="domain" description="Ketoreductase" evidence="4">
    <location>
        <begin position="6"/>
        <end position="189"/>
    </location>
</feature>
<protein>
    <submittedName>
        <fullName evidence="5">Short-chain dehydrogenase/reductase SDR</fullName>
    </submittedName>
</protein>
<dbReference type="Pfam" id="PF00106">
    <property type="entry name" value="adh_short"/>
    <property type="match status" value="1"/>
</dbReference>
<dbReference type="Proteomes" id="UP000007013">
    <property type="component" value="Chromosome"/>
</dbReference>
<dbReference type="PRINTS" id="PR00081">
    <property type="entry name" value="GDHRDH"/>
</dbReference>
<keyword evidence="2" id="KW-0560">Oxidoreductase</keyword>
<dbReference type="PANTHER" id="PTHR44196">
    <property type="entry name" value="DEHYDROGENASE/REDUCTASE SDR FAMILY MEMBER 7B"/>
    <property type="match status" value="1"/>
</dbReference>
<dbReference type="InterPro" id="IPR057326">
    <property type="entry name" value="KR_dom"/>
</dbReference>
<dbReference type="InterPro" id="IPR002347">
    <property type="entry name" value="SDR_fam"/>
</dbReference>
<accession>B1ZUT4</accession>
<dbReference type="PRINTS" id="PR00080">
    <property type="entry name" value="SDRFAMILY"/>
</dbReference>
<dbReference type="STRING" id="452637.Oter_1684"/>
<evidence type="ECO:0000256" key="1">
    <source>
        <dbReference type="ARBA" id="ARBA00006484"/>
    </source>
</evidence>
<evidence type="ECO:0000259" key="4">
    <source>
        <dbReference type="SMART" id="SM00822"/>
    </source>
</evidence>
<gene>
    <name evidence="5" type="ordered locus">Oter_1684</name>
</gene>
<dbReference type="eggNOG" id="COG0300">
    <property type="taxonomic scope" value="Bacteria"/>
</dbReference>
<dbReference type="PANTHER" id="PTHR44196:SF1">
    <property type="entry name" value="DEHYDROGENASE_REDUCTASE SDR FAMILY MEMBER 7B"/>
    <property type="match status" value="1"/>
</dbReference>
<dbReference type="Gene3D" id="3.40.50.720">
    <property type="entry name" value="NAD(P)-binding Rossmann-like Domain"/>
    <property type="match status" value="1"/>
</dbReference>
<dbReference type="HOGENOM" id="CLU_010194_2_1_0"/>
<dbReference type="GO" id="GO:0016020">
    <property type="term" value="C:membrane"/>
    <property type="evidence" value="ECO:0007669"/>
    <property type="project" value="TreeGrafter"/>
</dbReference>
<comment type="similarity">
    <text evidence="1 3">Belongs to the short-chain dehydrogenases/reductases (SDR) family.</text>
</comment>
<name>B1ZUT4_OPITP</name>
<dbReference type="NCBIfam" id="NF004825">
    <property type="entry name" value="PRK06181.1"/>
    <property type="match status" value="1"/>
</dbReference>
<sequence>MNFPHQIVWITGASSGIGEALAYAFARAGATLVLSSRRADELERVRRACDRPDAHACVVLDLSRSQTFAGAVAEMLARFGRIDVLINNAGVSQRARALDTSSTVERAIMETDYFGPVALTKAVLPTMLEHHTGRVVVVSSVMGYVGTPGRSSYAAAKHALHGYFDSLRAELANTGVGVTLACPGYVRTAVSANALGPRGEKHGRMDATQQRGISPERCAAAIVRAVARGREEIAVGGWEVAGIYLKRFVPWLFSRIARRMKTP</sequence>
<dbReference type="InterPro" id="IPR020904">
    <property type="entry name" value="Sc_DH/Rdtase_CS"/>
</dbReference>